<evidence type="ECO:0000313" key="2">
    <source>
        <dbReference type="Proteomes" id="UP000640614"/>
    </source>
</evidence>
<comment type="caution">
    <text evidence="1">The sequence shown here is derived from an EMBL/GenBank/DDBJ whole genome shotgun (WGS) entry which is preliminary data.</text>
</comment>
<accession>A0ABR9TKB9</accession>
<protein>
    <submittedName>
        <fullName evidence="1">Uncharacterized protein</fullName>
    </submittedName>
</protein>
<gene>
    <name evidence="1" type="ORF">C4F50_12115</name>
</gene>
<proteinExistence type="predicted"/>
<dbReference type="EMBL" id="PRDM01000002">
    <property type="protein sequence ID" value="MBE8725691.1"/>
    <property type="molecule type" value="Genomic_DNA"/>
</dbReference>
<name>A0ABR9TKB9_9FLAO</name>
<sequence length="161" mass="17843">MDLIITSTIAINTDIAFNTAGKAKDAKVKIENETKLKVELKVGIKIKGEAAIVIIKVKAYFEASASAEASVTYAHTINYDEKGLYYRPKLGFDGMDAEYIVKISASLAMKIAKDKKSIEENREGDYKIAEGKIKEVIPPFDVIKELEELFNIDANIPIIKN</sequence>
<reference evidence="1 2" key="1">
    <citation type="submission" date="2018-07" db="EMBL/GenBank/DDBJ databases">
        <title>Genome assembly of strain KB82.</title>
        <authorList>
            <person name="Kukolya J."/>
            <person name="Horvath B."/>
            <person name="Nagy I."/>
            <person name="Toth A."/>
        </authorList>
    </citation>
    <scope>NUCLEOTIDE SEQUENCE [LARGE SCALE GENOMIC DNA]</scope>
    <source>
        <strain evidence="1 2">Kb82</strain>
    </source>
</reference>
<organism evidence="1 2">
    <name type="scientific">Flavobacterium hungaricum</name>
    <dbReference type="NCBI Taxonomy" id="2082725"/>
    <lineage>
        <taxon>Bacteria</taxon>
        <taxon>Pseudomonadati</taxon>
        <taxon>Bacteroidota</taxon>
        <taxon>Flavobacteriia</taxon>
        <taxon>Flavobacteriales</taxon>
        <taxon>Flavobacteriaceae</taxon>
        <taxon>Flavobacterium</taxon>
    </lineage>
</organism>
<keyword evidence="2" id="KW-1185">Reference proteome</keyword>
<evidence type="ECO:0000313" key="1">
    <source>
        <dbReference type="EMBL" id="MBE8725691.1"/>
    </source>
</evidence>
<dbReference type="Proteomes" id="UP000640614">
    <property type="component" value="Unassembled WGS sequence"/>
</dbReference>
<dbReference type="RefSeq" id="WP_194138892.1">
    <property type="nucleotide sequence ID" value="NZ_PRDM01000002.1"/>
</dbReference>